<reference evidence="8 9" key="1">
    <citation type="submission" date="2024-09" db="EMBL/GenBank/DDBJ databases">
        <title>Rethinking Asexuality: The Enigmatic Case of Functional Sexual Genes in Lepraria (Stereocaulaceae).</title>
        <authorList>
            <person name="Doellman M."/>
            <person name="Sun Y."/>
            <person name="Barcenas-Pena A."/>
            <person name="Lumbsch H.T."/>
            <person name="Grewe F."/>
        </authorList>
    </citation>
    <scope>NUCLEOTIDE SEQUENCE [LARGE SCALE GENOMIC DNA]</scope>
    <source>
        <strain evidence="8 9">Grewe 0041</strain>
    </source>
</reference>
<evidence type="ECO:0000313" key="9">
    <source>
        <dbReference type="Proteomes" id="UP001590951"/>
    </source>
</evidence>
<dbReference type="PANTHER" id="PTHR33048:SF47">
    <property type="entry name" value="INTEGRAL MEMBRANE PROTEIN-RELATED"/>
    <property type="match status" value="1"/>
</dbReference>
<evidence type="ECO:0000313" key="8">
    <source>
        <dbReference type="EMBL" id="KAL2049518.1"/>
    </source>
</evidence>
<feature type="transmembrane region" description="Helical" evidence="6">
    <location>
        <begin position="16"/>
        <end position="37"/>
    </location>
</feature>
<comment type="caution">
    <text evidence="8">The sequence shown here is derived from an EMBL/GenBank/DDBJ whole genome shotgun (WGS) entry which is preliminary data.</text>
</comment>
<keyword evidence="9" id="KW-1185">Reference proteome</keyword>
<proteinExistence type="inferred from homology"/>
<feature type="domain" description="Rhodopsin" evidence="7">
    <location>
        <begin position="35"/>
        <end position="191"/>
    </location>
</feature>
<keyword evidence="2 6" id="KW-0812">Transmembrane</keyword>
<evidence type="ECO:0000256" key="3">
    <source>
        <dbReference type="ARBA" id="ARBA00022989"/>
    </source>
</evidence>
<feature type="transmembrane region" description="Helical" evidence="6">
    <location>
        <begin position="133"/>
        <end position="153"/>
    </location>
</feature>
<evidence type="ECO:0000259" key="7">
    <source>
        <dbReference type="Pfam" id="PF20684"/>
    </source>
</evidence>
<evidence type="ECO:0000256" key="4">
    <source>
        <dbReference type="ARBA" id="ARBA00023136"/>
    </source>
</evidence>
<evidence type="ECO:0000256" key="5">
    <source>
        <dbReference type="ARBA" id="ARBA00038359"/>
    </source>
</evidence>
<sequence>MANLNARGNEFYGRGVNLAVVSIVFTSAAVCLVVLRLASRSTTGRKLGLDDYAIVASLVFSIGVGISNCIAIEYGSGKRSIDISPHDLHIALQCFWATQITYKFTINMTKTSICLLYLRIFSTEDKARFRRTVYIVLAYVLLYAVASIIATVFECIPVPRIWNKTIPGTCINLTAFWYANAAANMLGDICTYFSEGNLPHWDHGLSPEGVLRPIAGAMAQVVLPKHAPDSGCGP</sequence>
<feature type="transmembrane region" description="Helical" evidence="6">
    <location>
        <begin position="52"/>
        <end position="72"/>
    </location>
</feature>
<evidence type="ECO:0000256" key="1">
    <source>
        <dbReference type="ARBA" id="ARBA00004141"/>
    </source>
</evidence>
<dbReference type="PANTHER" id="PTHR33048">
    <property type="entry name" value="PTH11-LIKE INTEGRAL MEMBRANE PROTEIN (AFU_ORTHOLOGUE AFUA_5G11245)"/>
    <property type="match status" value="1"/>
</dbReference>
<organism evidence="8 9">
    <name type="scientific">Lepraria finkii</name>
    <dbReference type="NCBI Taxonomy" id="1340010"/>
    <lineage>
        <taxon>Eukaryota</taxon>
        <taxon>Fungi</taxon>
        <taxon>Dikarya</taxon>
        <taxon>Ascomycota</taxon>
        <taxon>Pezizomycotina</taxon>
        <taxon>Lecanoromycetes</taxon>
        <taxon>OSLEUM clade</taxon>
        <taxon>Lecanoromycetidae</taxon>
        <taxon>Lecanorales</taxon>
        <taxon>Lecanorineae</taxon>
        <taxon>Stereocaulaceae</taxon>
        <taxon>Lepraria</taxon>
    </lineage>
</organism>
<dbReference type="Pfam" id="PF20684">
    <property type="entry name" value="Fung_rhodopsin"/>
    <property type="match status" value="1"/>
</dbReference>
<protein>
    <recommendedName>
        <fullName evidence="7">Rhodopsin domain-containing protein</fullName>
    </recommendedName>
</protein>
<evidence type="ECO:0000256" key="6">
    <source>
        <dbReference type="SAM" id="Phobius"/>
    </source>
</evidence>
<dbReference type="InterPro" id="IPR052337">
    <property type="entry name" value="SAT4-like"/>
</dbReference>
<gene>
    <name evidence="8" type="ORF">ABVK25_010205</name>
</gene>
<evidence type="ECO:0000256" key="2">
    <source>
        <dbReference type="ARBA" id="ARBA00022692"/>
    </source>
</evidence>
<name>A0ABR4AWK5_9LECA</name>
<comment type="subcellular location">
    <subcellularLocation>
        <location evidence="1">Membrane</location>
        <topology evidence="1">Multi-pass membrane protein</topology>
    </subcellularLocation>
</comment>
<comment type="similarity">
    <text evidence="5">Belongs to the SAT4 family.</text>
</comment>
<accession>A0ABR4AWK5</accession>
<keyword evidence="4 6" id="KW-0472">Membrane</keyword>
<keyword evidence="3 6" id="KW-1133">Transmembrane helix</keyword>
<dbReference type="Proteomes" id="UP001590951">
    <property type="component" value="Unassembled WGS sequence"/>
</dbReference>
<dbReference type="InterPro" id="IPR049326">
    <property type="entry name" value="Rhodopsin_dom_fungi"/>
</dbReference>
<dbReference type="EMBL" id="JBHFEH010000062">
    <property type="protein sequence ID" value="KAL2049518.1"/>
    <property type="molecule type" value="Genomic_DNA"/>
</dbReference>